<comment type="similarity">
    <text evidence="3 12 13 18">Belongs to the histidinol dehydrogenase family.</text>
</comment>
<dbReference type="GO" id="GO:0008270">
    <property type="term" value="F:zinc ion binding"/>
    <property type="evidence" value="ECO:0007669"/>
    <property type="project" value="UniProtKB-UniRule"/>
</dbReference>
<accession>A0A3N4YRL1</accession>
<dbReference type="Gene3D" id="3.40.50.1980">
    <property type="entry name" value="Nitrogenase molybdenum iron protein domain"/>
    <property type="match status" value="2"/>
</dbReference>
<comment type="function">
    <text evidence="1 12">Catalyzes the sequential NAD-dependent oxidations of L-histidinol to L-histidinaldehyde and then to L-histidine.</text>
</comment>
<evidence type="ECO:0000313" key="20">
    <source>
        <dbReference type="Proteomes" id="UP000280501"/>
    </source>
</evidence>
<dbReference type="PRINTS" id="PR00083">
    <property type="entry name" value="HOLDHDRGNASE"/>
</dbReference>
<dbReference type="Pfam" id="PF00815">
    <property type="entry name" value="Histidinol_dh"/>
    <property type="match status" value="1"/>
</dbReference>
<feature type="binding site" evidence="12 16">
    <location>
        <position position="274"/>
    </location>
    <ligand>
        <name>substrate</name>
    </ligand>
</feature>
<evidence type="ECO:0000256" key="15">
    <source>
        <dbReference type="PIRSR" id="PIRSR000099-2"/>
    </source>
</evidence>
<evidence type="ECO:0000256" key="17">
    <source>
        <dbReference type="PIRSR" id="PIRSR000099-4"/>
    </source>
</evidence>
<dbReference type="EC" id="1.1.1.23" evidence="4 12"/>
<dbReference type="PIRSF" id="PIRSF000099">
    <property type="entry name" value="Histidinol_dh"/>
    <property type="match status" value="1"/>
</dbReference>
<dbReference type="CDD" id="cd06572">
    <property type="entry name" value="Histidinol_dh"/>
    <property type="match status" value="1"/>
</dbReference>
<keyword evidence="7 12" id="KW-0862">Zinc</keyword>
<evidence type="ECO:0000256" key="3">
    <source>
        <dbReference type="ARBA" id="ARBA00010178"/>
    </source>
</evidence>
<comment type="caution">
    <text evidence="19">The sequence shown here is derived from an EMBL/GenBank/DDBJ whole genome shotgun (WGS) entry which is preliminary data.</text>
</comment>
<evidence type="ECO:0000256" key="1">
    <source>
        <dbReference type="ARBA" id="ARBA00003850"/>
    </source>
</evidence>
<dbReference type="UniPathway" id="UPA00031">
    <property type="reaction ID" value="UER00014"/>
</dbReference>
<feature type="binding site" evidence="12 15">
    <location>
        <position position="229"/>
    </location>
    <ligand>
        <name>NAD(+)</name>
        <dbReference type="ChEBI" id="CHEBI:57540"/>
    </ligand>
</feature>
<reference evidence="19 20" key="1">
    <citation type="submission" date="2018-11" db="EMBL/GenBank/DDBJ databases">
        <title>Sequencing the genomes of 1000 actinobacteria strains.</title>
        <authorList>
            <person name="Klenk H.-P."/>
        </authorList>
    </citation>
    <scope>NUCLEOTIDE SEQUENCE [LARGE SCALE GENOMIC DNA]</scope>
    <source>
        <strain evidence="19 20">DSM 15700</strain>
    </source>
</reference>
<keyword evidence="9 12" id="KW-0520">NAD</keyword>
<evidence type="ECO:0000256" key="13">
    <source>
        <dbReference type="PIRNR" id="PIRNR000099"/>
    </source>
</evidence>
<feature type="binding site" evidence="12 17">
    <location>
        <position position="274"/>
    </location>
    <ligand>
        <name>Zn(2+)</name>
        <dbReference type="ChEBI" id="CHEBI:29105"/>
    </ligand>
</feature>
<dbReference type="Gene3D" id="1.20.5.1300">
    <property type="match status" value="1"/>
</dbReference>
<dbReference type="GO" id="GO:0000105">
    <property type="term" value="P:L-histidine biosynthetic process"/>
    <property type="evidence" value="ECO:0007669"/>
    <property type="project" value="UniProtKB-UniRule"/>
</dbReference>
<feature type="binding site" evidence="12 16">
    <location>
        <position position="277"/>
    </location>
    <ligand>
        <name>substrate</name>
    </ligand>
</feature>
<comment type="pathway">
    <text evidence="2 12">Amino-acid biosynthesis; L-histidine biosynthesis; L-histidine from 5-phospho-alpha-D-ribose 1-diphosphate: step 9/9.</text>
</comment>
<sequence length="445" mass="45987">MIQRIDLTGRDLTSPAARRDLLATLPRAEMRVDDAARAVEPLLHQVRDGGAGALRDIAERFDGVRPEHLRVPPEALADALDTLAPDVRAGLTEAIRRVREVHAAQLPVERVTEPAPGAVVRQRYVPVRRVGLYAPGGLAVYPSSVVMNVVAAQTAGVPGIALASPPQKEHGGLPHPTILAACALLGVDEVYAVGGAQAVAMFAYGAAGTAPQDGEMLCEPVDVVTGPGNVYVAAAKRLVRGVVGIDAEAGPTEIAVLADGTADATHVALDLISQAEHDPMAASVLVTDSTALADAVAERLTDLAHATKHSTRVATALDGPQSAIVLVDDVDAGLAVVDAYGAEHLEIQAAGASALADRVRNAGAIFVGPWSPVSLGDYLAGSNHVLPTGGTARFASALGVYSFLKPVQVIEYTRDALEQVAGHITAVANDEDLPAHGEAVRGRFA</sequence>
<evidence type="ECO:0000256" key="11">
    <source>
        <dbReference type="ARBA" id="ARBA00049489"/>
    </source>
</evidence>
<feature type="binding site" evidence="12 16">
    <location>
        <position position="344"/>
    </location>
    <ligand>
        <name>substrate</name>
    </ligand>
</feature>
<dbReference type="GO" id="GO:0005829">
    <property type="term" value="C:cytosol"/>
    <property type="evidence" value="ECO:0007669"/>
    <property type="project" value="TreeGrafter"/>
</dbReference>
<dbReference type="GO" id="GO:0051287">
    <property type="term" value="F:NAD binding"/>
    <property type="evidence" value="ECO:0007669"/>
    <property type="project" value="InterPro"/>
</dbReference>
<evidence type="ECO:0000256" key="14">
    <source>
        <dbReference type="PIRSR" id="PIRSR000099-1"/>
    </source>
</evidence>
<feature type="binding site" evidence="12 16">
    <location>
        <position position="431"/>
    </location>
    <ligand>
        <name>substrate</name>
    </ligand>
</feature>
<keyword evidence="20" id="KW-1185">Reference proteome</keyword>
<dbReference type="GO" id="GO:0004399">
    <property type="term" value="F:histidinol dehydrogenase activity"/>
    <property type="evidence" value="ECO:0007669"/>
    <property type="project" value="UniProtKB-UniRule"/>
</dbReference>
<dbReference type="InterPro" id="IPR022695">
    <property type="entry name" value="Histidinol_DH_monofunct"/>
</dbReference>
<feature type="binding site" evidence="12 15">
    <location>
        <position position="133"/>
    </location>
    <ligand>
        <name>NAD(+)</name>
        <dbReference type="ChEBI" id="CHEBI:57540"/>
    </ligand>
</feature>
<evidence type="ECO:0000256" key="10">
    <source>
        <dbReference type="ARBA" id="ARBA00023102"/>
    </source>
</evidence>
<dbReference type="NCBIfam" id="TIGR00069">
    <property type="entry name" value="hisD"/>
    <property type="match status" value="1"/>
</dbReference>
<dbReference type="InterPro" id="IPR016161">
    <property type="entry name" value="Ald_DH/histidinol_DH"/>
</dbReference>
<evidence type="ECO:0000313" key="19">
    <source>
        <dbReference type="EMBL" id="RPF22024.1"/>
    </source>
</evidence>
<evidence type="ECO:0000256" key="12">
    <source>
        <dbReference type="HAMAP-Rule" id="MF_01024"/>
    </source>
</evidence>
<dbReference type="RefSeq" id="WP_123815000.1">
    <property type="nucleotide sequence ID" value="NZ_RKQZ01000001.1"/>
</dbReference>
<comment type="catalytic activity">
    <reaction evidence="11 12">
        <text>L-histidinol + 2 NAD(+) + H2O = L-histidine + 2 NADH + 3 H(+)</text>
        <dbReference type="Rhea" id="RHEA:20641"/>
        <dbReference type="ChEBI" id="CHEBI:15377"/>
        <dbReference type="ChEBI" id="CHEBI:15378"/>
        <dbReference type="ChEBI" id="CHEBI:57540"/>
        <dbReference type="ChEBI" id="CHEBI:57595"/>
        <dbReference type="ChEBI" id="CHEBI:57699"/>
        <dbReference type="ChEBI" id="CHEBI:57945"/>
        <dbReference type="EC" id="1.1.1.23"/>
    </reaction>
</comment>
<dbReference type="PROSITE" id="PS00611">
    <property type="entry name" value="HISOL_DEHYDROGENASE"/>
    <property type="match status" value="1"/>
</dbReference>
<protein>
    <recommendedName>
        <fullName evidence="5 12">Histidinol dehydrogenase</fullName>
        <shortName evidence="12">HDH</shortName>
        <ecNumber evidence="4 12">1.1.1.23</ecNumber>
    </recommendedName>
</protein>
<feature type="binding site" evidence="12 16">
    <location>
        <position position="377"/>
    </location>
    <ligand>
        <name>substrate</name>
    </ligand>
</feature>
<proteinExistence type="inferred from homology"/>
<dbReference type="PANTHER" id="PTHR21256:SF2">
    <property type="entry name" value="HISTIDINE BIOSYNTHESIS TRIFUNCTIONAL PROTEIN"/>
    <property type="match status" value="1"/>
</dbReference>
<dbReference type="SUPFAM" id="SSF53720">
    <property type="entry name" value="ALDH-like"/>
    <property type="match status" value="1"/>
</dbReference>
<evidence type="ECO:0000256" key="9">
    <source>
        <dbReference type="ARBA" id="ARBA00023027"/>
    </source>
</evidence>
<evidence type="ECO:0000256" key="16">
    <source>
        <dbReference type="PIRSR" id="PIRSR000099-3"/>
    </source>
</evidence>
<evidence type="ECO:0000256" key="18">
    <source>
        <dbReference type="RuleBase" id="RU004175"/>
    </source>
</evidence>
<dbReference type="InterPro" id="IPR001692">
    <property type="entry name" value="Histidinol_DH_CS"/>
</dbReference>
<feature type="active site" description="Proton acceptor" evidence="12 14">
    <location>
        <position position="343"/>
    </location>
</feature>
<dbReference type="FunFam" id="3.40.50.1980:FF:000001">
    <property type="entry name" value="Histidinol dehydrogenase"/>
    <property type="match status" value="1"/>
</dbReference>
<keyword evidence="6 12" id="KW-0479">Metal-binding</keyword>
<dbReference type="EMBL" id="RKQZ01000001">
    <property type="protein sequence ID" value="RPF22024.1"/>
    <property type="molecule type" value="Genomic_DNA"/>
</dbReference>
<keyword evidence="10 12" id="KW-0368">Histidine biosynthesis</keyword>
<feature type="binding site" evidence="12 16">
    <location>
        <position position="252"/>
    </location>
    <ligand>
        <name>substrate</name>
    </ligand>
</feature>
<comment type="cofactor">
    <cofactor evidence="12 17">
        <name>Zn(2+)</name>
        <dbReference type="ChEBI" id="CHEBI:29105"/>
    </cofactor>
    <text evidence="12 17">Binds 1 zinc ion per subunit.</text>
</comment>
<feature type="binding site" evidence="12 17">
    <location>
        <position position="277"/>
    </location>
    <ligand>
        <name>Zn(2+)</name>
        <dbReference type="ChEBI" id="CHEBI:29105"/>
    </ligand>
</feature>
<feature type="binding site" evidence="12 15">
    <location>
        <position position="197"/>
    </location>
    <ligand>
        <name>NAD(+)</name>
        <dbReference type="ChEBI" id="CHEBI:57540"/>
    </ligand>
</feature>
<organism evidence="19 20">
    <name type="scientific">Myceligenerans xiligouense</name>
    <dbReference type="NCBI Taxonomy" id="253184"/>
    <lineage>
        <taxon>Bacteria</taxon>
        <taxon>Bacillati</taxon>
        <taxon>Actinomycetota</taxon>
        <taxon>Actinomycetes</taxon>
        <taxon>Micrococcales</taxon>
        <taxon>Promicromonosporaceae</taxon>
        <taxon>Myceligenerans</taxon>
    </lineage>
</organism>
<gene>
    <name evidence="12" type="primary">hisD</name>
    <name evidence="19" type="ORF">EDD34_2667</name>
</gene>
<dbReference type="InterPro" id="IPR012131">
    <property type="entry name" value="Hstdl_DH"/>
</dbReference>
<dbReference type="OrthoDB" id="9805269at2"/>
<evidence type="ECO:0000256" key="4">
    <source>
        <dbReference type="ARBA" id="ARBA00012965"/>
    </source>
</evidence>
<evidence type="ECO:0000256" key="8">
    <source>
        <dbReference type="ARBA" id="ARBA00023002"/>
    </source>
</evidence>
<feature type="binding site" evidence="12 17">
    <location>
        <position position="377"/>
    </location>
    <ligand>
        <name>Zn(2+)</name>
        <dbReference type="ChEBI" id="CHEBI:29105"/>
    </ligand>
</feature>
<keyword evidence="12" id="KW-0028">Amino-acid biosynthesis</keyword>
<name>A0A3N4YRL1_9MICO</name>
<dbReference type="Proteomes" id="UP000280501">
    <property type="component" value="Unassembled WGS sequence"/>
</dbReference>
<evidence type="ECO:0000256" key="6">
    <source>
        <dbReference type="ARBA" id="ARBA00022723"/>
    </source>
</evidence>
<dbReference type="HAMAP" id="MF_01024">
    <property type="entry name" value="HisD"/>
    <property type="match status" value="1"/>
</dbReference>
<feature type="binding site" evidence="12 17">
    <location>
        <position position="436"/>
    </location>
    <ligand>
        <name>Zn(2+)</name>
        <dbReference type="ChEBI" id="CHEBI:29105"/>
    </ligand>
</feature>
<feature type="binding site" evidence="12 16">
    <location>
        <position position="436"/>
    </location>
    <ligand>
        <name>substrate</name>
    </ligand>
</feature>
<evidence type="ECO:0000256" key="5">
    <source>
        <dbReference type="ARBA" id="ARBA00016531"/>
    </source>
</evidence>
<feature type="active site" description="Proton acceptor" evidence="12 14">
    <location>
        <position position="344"/>
    </location>
</feature>
<dbReference type="PANTHER" id="PTHR21256">
    <property type="entry name" value="HISTIDINOL DEHYDROGENASE HDH"/>
    <property type="match status" value="1"/>
</dbReference>
<keyword evidence="8 12" id="KW-0560">Oxidoreductase</keyword>
<evidence type="ECO:0000256" key="2">
    <source>
        <dbReference type="ARBA" id="ARBA00004940"/>
    </source>
</evidence>
<dbReference type="AlphaFoldDB" id="A0A3N4YRL1"/>
<evidence type="ECO:0000256" key="7">
    <source>
        <dbReference type="ARBA" id="ARBA00022833"/>
    </source>
</evidence>